<comment type="caution">
    <text evidence="2">The sequence shown here is derived from an EMBL/GenBank/DDBJ whole genome shotgun (WGS) entry which is preliminary data.</text>
</comment>
<evidence type="ECO:0000313" key="3">
    <source>
        <dbReference type="Proteomes" id="UP000236291"/>
    </source>
</evidence>
<name>A0A2K3K6C8_TRIPR</name>
<proteinExistence type="predicted"/>
<accession>A0A2K3K6C8</accession>
<dbReference type="AlphaFoldDB" id="A0A2K3K6C8"/>
<feature type="region of interest" description="Disordered" evidence="1">
    <location>
        <begin position="1"/>
        <end position="22"/>
    </location>
</feature>
<dbReference type="Proteomes" id="UP000236291">
    <property type="component" value="Unassembled WGS sequence"/>
</dbReference>
<evidence type="ECO:0000313" key="2">
    <source>
        <dbReference type="EMBL" id="PNX61834.1"/>
    </source>
</evidence>
<organism evidence="2 3">
    <name type="scientific">Trifolium pratense</name>
    <name type="common">Red clover</name>
    <dbReference type="NCBI Taxonomy" id="57577"/>
    <lineage>
        <taxon>Eukaryota</taxon>
        <taxon>Viridiplantae</taxon>
        <taxon>Streptophyta</taxon>
        <taxon>Embryophyta</taxon>
        <taxon>Tracheophyta</taxon>
        <taxon>Spermatophyta</taxon>
        <taxon>Magnoliopsida</taxon>
        <taxon>eudicotyledons</taxon>
        <taxon>Gunneridae</taxon>
        <taxon>Pentapetalae</taxon>
        <taxon>rosids</taxon>
        <taxon>fabids</taxon>
        <taxon>Fabales</taxon>
        <taxon>Fabaceae</taxon>
        <taxon>Papilionoideae</taxon>
        <taxon>50 kb inversion clade</taxon>
        <taxon>NPAAA clade</taxon>
        <taxon>Hologalegina</taxon>
        <taxon>IRL clade</taxon>
        <taxon>Trifolieae</taxon>
        <taxon>Trifolium</taxon>
    </lineage>
</organism>
<dbReference type="EMBL" id="ASHM01086232">
    <property type="protein sequence ID" value="PNX61834.1"/>
    <property type="molecule type" value="Genomic_DNA"/>
</dbReference>
<reference evidence="2 3" key="1">
    <citation type="journal article" date="2014" name="Am. J. Bot.">
        <title>Genome assembly and annotation for red clover (Trifolium pratense; Fabaceae).</title>
        <authorList>
            <person name="Istvanek J."/>
            <person name="Jaros M."/>
            <person name="Krenek A."/>
            <person name="Repkova J."/>
        </authorList>
    </citation>
    <scope>NUCLEOTIDE SEQUENCE [LARGE SCALE GENOMIC DNA]</scope>
    <source>
        <strain evidence="3">cv. Tatra</strain>
        <tissue evidence="2">Young leaves</tissue>
    </source>
</reference>
<evidence type="ECO:0000256" key="1">
    <source>
        <dbReference type="SAM" id="MobiDB-lite"/>
    </source>
</evidence>
<sequence>MAEAHPIESSTSSNEKEMSESEIEVANQLIQLSSCKRKNMMTLEEELEVDDEAIAKMKPQPKNHQKKKKKYRSLVDIYKTTTPI</sequence>
<reference evidence="2 3" key="2">
    <citation type="journal article" date="2017" name="Front. Plant Sci.">
        <title>Gene Classification and Mining of Molecular Markers Useful in Red Clover (Trifolium pratense) Breeding.</title>
        <authorList>
            <person name="Istvanek J."/>
            <person name="Dluhosova J."/>
            <person name="Dluhos P."/>
            <person name="Patkova L."/>
            <person name="Nedelnik J."/>
            <person name="Repkova J."/>
        </authorList>
    </citation>
    <scope>NUCLEOTIDE SEQUENCE [LARGE SCALE GENOMIC DNA]</scope>
    <source>
        <strain evidence="3">cv. Tatra</strain>
        <tissue evidence="2">Young leaves</tissue>
    </source>
</reference>
<protein>
    <submittedName>
        <fullName evidence="2">Uncharacterized protein</fullName>
    </submittedName>
</protein>
<gene>
    <name evidence="2" type="ORF">L195_g052660</name>
</gene>